<accession>A0A4Q7L4S2</accession>
<feature type="domain" description="Mycothiol-dependent maleylpyruvate isomerase metal-binding" evidence="1">
    <location>
        <begin position="4"/>
        <end position="119"/>
    </location>
</feature>
<dbReference type="InterPro" id="IPR024344">
    <property type="entry name" value="MDMPI_metal-binding"/>
</dbReference>
<dbReference type="AlphaFoldDB" id="A0A4Q7L4S2"/>
<organism evidence="2 3">
    <name type="scientific">Herbihabitans rhizosphaerae</name>
    <dbReference type="NCBI Taxonomy" id="1872711"/>
    <lineage>
        <taxon>Bacteria</taxon>
        <taxon>Bacillati</taxon>
        <taxon>Actinomycetota</taxon>
        <taxon>Actinomycetes</taxon>
        <taxon>Pseudonocardiales</taxon>
        <taxon>Pseudonocardiaceae</taxon>
        <taxon>Herbihabitans</taxon>
    </lineage>
</organism>
<dbReference type="NCBIfam" id="TIGR03083">
    <property type="entry name" value="maleylpyruvate isomerase family mycothiol-dependent enzyme"/>
    <property type="match status" value="1"/>
</dbReference>
<dbReference type="NCBIfam" id="TIGR03086">
    <property type="entry name" value="TIGR03086 family metal-binding protein"/>
    <property type="match status" value="1"/>
</dbReference>
<gene>
    <name evidence="2" type="ORF">EV193_102201</name>
</gene>
<dbReference type="InterPro" id="IPR034660">
    <property type="entry name" value="DinB/YfiT-like"/>
</dbReference>
<protein>
    <submittedName>
        <fullName evidence="2">Uncharacterized protein (TIGR03086 family)</fullName>
    </submittedName>
</protein>
<keyword evidence="3" id="KW-1185">Reference proteome</keyword>
<name>A0A4Q7L4S2_9PSEU</name>
<evidence type="ECO:0000259" key="1">
    <source>
        <dbReference type="Pfam" id="PF11716"/>
    </source>
</evidence>
<dbReference type="GO" id="GO:0046872">
    <property type="term" value="F:metal ion binding"/>
    <property type="evidence" value="ECO:0007669"/>
    <property type="project" value="InterPro"/>
</dbReference>
<dbReference type="InterPro" id="IPR017520">
    <property type="entry name" value="CHP03086"/>
</dbReference>
<evidence type="ECO:0000313" key="2">
    <source>
        <dbReference type="EMBL" id="RZS43222.1"/>
    </source>
</evidence>
<reference evidence="2 3" key="1">
    <citation type="submission" date="2019-02" db="EMBL/GenBank/DDBJ databases">
        <title>Genomic Encyclopedia of Type Strains, Phase IV (KMG-IV): sequencing the most valuable type-strain genomes for metagenomic binning, comparative biology and taxonomic classification.</title>
        <authorList>
            <person name="Goeker M."/>
        </authorList>
    </citation>
    <scope>NUCLEOTIDE SEQUENCE [LARGE SCALE GENOMIC DNA]</scope>
    <source>
        <strain evidence="2 3">DSM 101727</strain>
    </source>
</reference>
<dbReference type="Gene3D" id="1.20.120.450">
    <property type="entry name" value="dinb family like domain"/>
    <property type="match status" value="1"/>
</dbReference>
<dbReference type="InterPro" id="IPR017517">
    <property type="entry name" value="Maleyloyr_isom"/>
</dbReference>
<comment type="caution">
    <text evidence="2">The sequence shown here is derived from an EMBL/GenBank/DDBJ whole genome shotgun (WGS) entry which is preliminary data.</text>
</comment>
<evidence type="ECO:0000313" key="3">
    <source>
        <dbReference type="Proteomes" id="UP000294257"/>
    </source>
</evidence>
<dbReference type="SUPFAM" id="SSF109854">
    <property type="entry name" value="DinB/YfiT-like putative metalloenzymes"/>
    <property type="match status" value="1"/>
</dbReference>
<sequence length="177" mass="19039">MTIFDRAVHEVEPGQWDGPTPCTDWTVTDLVNHLVYEQLWVPELLAGATMAEVGDRYDGDQLGAEPVAAWEKSATTARGAWLEPGAIERTVHLSFGDTSATEYCWQMTVDLAVHGWDLATAVGVPHRIGDDLAGALIEVAEPAVAHWQGAGIFDPPVPVPGDAPPAERLVALLGRRP</sequence>
<dbReference type="EMBL" id="SGWQ01000002">
    <property type="protein sequence ID" value="RZS43222.1"/>
    <property type="molecule type" value="Genomic_DNA"/>
</dbReference>
<dbReference type="Pfam" id="PF11716">
    <property type="entry name" value="MDMPI_N"/>
    <property type="match status" value="1"/>
</dbReference>
<proteinExistence type="predicted"/>
<dbReference type="Proteomes" id="UP000294257">
    <property type="component" value="Unassembled WGS sequence"/>
</dbReference>